<protein>
    <submittedName>
        <fullName evidence="2">MerR-like helix-turn-helix DNA binding domain protein</fullName>
    </submittedName>
</protein>
<dbReference type="PROSITE" id="PS50937">
    <property type="entry name" value="HTH_MERR_2"/>
    <property type="match status" value="1"/>
</dbReference>
<sequence>MPEGYSVQGMTEQSNETTELVEADRAAELLGVSKRTLDRYQAAGLLTPIRPIQGKGAIRRFDAQDVQRLAVAQDVQP</sequence>
<dbReference type="Proteomes" id="UP000224853">
    <property type="component" value="Segment"/>
</dbReference>
<evidence type="ECO:0000259" key="1">
    <source>
        <dbReference type="PROSITE" id="PS50937"/>
    </source>
</evidence>
<dbReference type="InterPro" id="IPR000551">
    <property type="entry name" value="MerR-type_HTH_dom"/>
</dbReference>
<evidence type="ECO:0000313" key="3">
    <source>
        <dbReference type="Proteomes" id="UP000224853"/>
    </source>
</evidence>
<dbReference type="Gene3D" id="1.10.1660.10">
    <property type="match status" value="1"/>
</dbReference>
<gene>
    <name evidence="2" type="ORF">SEA_SANDMAN_22</name>
</gene>
<accession>A0A0M4RCD3</accession>
<proteinExistence type="predicted"/>
<dbReference type="Pfam" id="PF13411">
    <property type="entry name" value="MerR_1"/>
    <property type="match status" value="1"/>
</dbReference>
<name>A0A0M4RCD3_9CAUD</name>
<evidence type="ECO:0000313" key="2">
    <source>
        <dbReference type="EMBL" id="ALF00866.1"/>
    </source>
</evidence>
<reference evidence="2 3" key="1">
    <citation type="submission" date="2015-07" db="EMBL/GenBank/DDBJ databases">
        <authorList>
            <person name="Alley P.L."/>
            <person name="Beisser E.B."/>
            <person name="Bianco C.V."/>
            <person name="Blanchard E.R."/>
            <person name="Butler A.R."/>
            <person name="DeRuff K.C."/>
            <person name="Garanich M.E."/>
            <person name="Khin E.P."/>
            <person name="Kobokovich A.L."/>
            <person name="Korn J.N."/>
            <person name="Pizzorno M.C."/>
            <person name="Schwake C.J."/>
            <person name="Silvi M."/>
            <person name="Stowe E.L."/>
            <person name="Sonstrom R.E."/>
            <person name="Serrano M.G."/>
            <person name="Buck G."/>
            <person name="Lee V."/>
            <person name="Wang Y."/>
            <person name="Carvalho R."/>
            <person name="Voegtly L."/>
            <person name="Shi R."/>
            <person name="Duckworth R."/>
            <person name="Johnson A."/>
            <person name="Loviza R."/>
            <person name="Walstead R."/>
            <person name="Shah Z."/>
            <person name="Kiflezghi M."/>
            <person name="Wade K."/>
            <person name="Ball S.L."/>
            <person name="Bradley K.W."/>
            <person name="Asai D.J."/>
            <person name="Bowman C.A."/>
            <person name="Russell D.A."/>
            <person name="Pope W.H."/>
            <person name="Jacobs-Sera D."/>
            <person name="Hendrix R.W."/>
            <person name="Hatfull G.F."/>
        </authorList>
    </citation>
    <scope>NUCLEOTIDE SEQUENCE [LARGE SCALE GENOMIC DNA]</scope>
</reference>
<organism evidence="2 3">
    <name type="scientific">Arthrobacter phage Sandman</name>
    <dbReference type="NCBI Taxonomy" id="1698363"/>
    <lineage>
        <taxon>Viruses</taxon>
        <taxon>Duplodnaviria</taxon>
        <taxon>Heunggongvirae</taxon>
        <taxon>Uroviricota</taxon>
        <taxon>Caudoviricetes</taxon>
        <taxon>Decurrovirus</taxon>
        <taxon>Decurrovirus decurro</taxon>
    </lineage>
</organism>
<dbReference type="GO" id="GO:0006355">
    <property type="term" value="P:regulation of DNA-templated transcription"/>
    <property type="evidence" value="ECO:0007669"/>
    <property type="project" value="InterPro"/>
</dbReference>
<dbReference type="SUPFAM" id="SSF46955">
    <property type="entry name" value="Putative DNA-binding domain"/>
    <property type="match status" value="1"/>
</dbReference>
<dbReference type="EMBL" id="KT355475">
    <property type="protein sequence ID" value="ALF00866.1"/>
    <property type="molecule type" value="Genomic_DNA"/>
</dbReference>
<feature type="domain" description="HTH merR-type" evidence="1">
    <location>
        <begin position="25"/>
        <end position="77"/>
    </location>
</feature>
<dbReference type="GO" id="GO:0003677">
    <property type="term" value="F:DNA binding"/>
    <property type="evidence" value="ECO:0007669"/>
    <property type="project" value="InterPro"/>
</dbReference>
<dbReference type="InterPro" id="IPR009061">
    <property type="entry name" value="DNA-bd_dom_put_sf"/>
</dbReference>